<dbReference type="InterPro" id="IPR010259">
    <property type="entry name" value="S8pro/Inhibitor_I9"/>
</dbReference>
<evidence type="ECO:0008006" key="17">
    <source>
        <dbReference type="Google" id="ProtNLM"/>
    </source>
</evidence>
<dbReference type="Proteomes" id="UP001415857">
    <property type="component" value="Unassembled WGS sequence"/>
</dbReference>
<keyword evidence="3" id="KW-0964">Secreted</keyword>
<evidence type="ECO:0000256" key="10">
    <source>
        <dbReference type="PROSITE-ProRule" id="PRU01240"/>
    </source>
</evidence>
<dbReference type="GO" id="GO:0005576">
    <property type="term" value="C:extracellular region"/>
    <property type="evidence" value="ECO:0007669"/>
    <property type="project" value="UniProtKB-SubCell"/>
</dbReference>
<keyword evidence="4 10" id="KW-0645">Protease</keyword>
<dbReference type="CDD" id="cd02120">
    <property type="entry name" value="PA_subtilisin_like"/>
    <property type="match status" value="1"/>
</dbReference>
<dbReference type="InterPro" id="IPR036852">
    <property type="entry name" value="Peptidase_S8/S53_dom_sf"/>
</dbReference>
<dbReference type="InterPro" id="IPR041469">
    <property type="entry name" value="Subtilisin-like_FN3"/>
</dbReference>
<evidence type="ECO:0000256" key="4">
    <source>
        <dbReference type="ARBA" id="ARBA00022670"/>
    </source>
</evidence>
<feature type="active site" description="Charge relay system" evidence="9 10">
    <location>
        <position position="150"/>
    </location>
</feature>
<dbReference type="SUPFAM" id="SSF52743">
    <property type="entry name" value="Subtilisin-like"/>
    <property type="match status" value="1"/>
</dbReference>
<accession>A0AAP0RSN6</accession>
<gene>
    <name evidence="15" type="ORF">L1049_023285</name>
</gene>
<evidence type="ECO:0000256" key="3">
    <source>
        <dbReference type="ARBA" id="ARBA00022525"/>
    </source>
</evidence>
<feature type="active site" description="Charge relay system" evidence="9 10">
    <location>
        <position position="538"/>
    </location>
</feature>
<keyword evidence="7 10" id="KW-0720">Serine protease</keyword>
<dbReference type="Pfam" id="PF17766">
    <property type="entry name" value="fn3_6"/>
    <property type="match status" value="1"/>
</dbReference>
<dbReference type="AlphaFoldDB" id="A0AAP0RSN6"/>
<protein>
    <recommendedName>
        <fullName evidence="17">Subtilisin-like protease SBT1.9</fullName>
    </recommendedName>
</protein>
<evidence type="ECO:0000259" key="12">
    <source>
        <dbReference type="Pfam" id="PF00082"/>
    </source>
</evidence>
<dbReference type="Gene3D" id="2.60.40.2310">
    <property type="match status" value="1"/>
</dbReference>
<proteinExistence type="inferred from homology"/>
<evidence type="ECO:0000256" key="8">
    <source>
        <dbReference type="ARBA" id="ARBA00023180"/>
    </source>
</evidence>
<name>A0AAP0RSN6_LIQFO</name>
<keyword evidence="6 10" id="KW-0378">Hydrolase</keyword>
<keyword evidence="5 11" id="KW-0732">Signal</keyword>
<dbReference type="InterPro" id="IPR034197">
    <property type="entry name" value="Peptidases_S8_3"/>
</dbReference>
<organism evidence="15 16">
    <name type="scientific">Liquidambar formosana</name>
    <name type="common">Formosan gum</name>
    <dbReference type="NCBI Taxonomy" id="63359"/>
    <lineage>
        <taxon>Eukaryota</taxon>
        <taxon>Viridiplantae</taxon>
        <taxon>Streptophyta</taxon>
        <taxon>Embryophyta</taxon>
        <taxon>Tracheophyta</taxon>
        <taxon>Spermatophyta</taxon>
        <taxon>Magnoliopsida</taxon>
        <taxon>eudicotyledons</taxon>
        <taxon>Gunneridae</taxon>
        <taxon>Pentapetalae</taxon>
        <taxon>Saxifragales</taxon>
        <taxon>Altingiaceae</taxon>
        <taxon>Liquidambar</taxon>
    </lineage>
</organism>
<feature type="chain" id="PRO_5043030887" description="Subtilisin-like protease SBT1.9" evidence="11">
    <location>
        <begin position="25"/>
        <end position="766"/>
    </location>
</feature>
<evidence type="ECO:0000259" key="13">
    <source>
        <dbReference type="Pfam" id="PF05922"/>
    </source>
</evidence>
<comment type="caution">
    <text evidence="15">The sequence shown here is derived from an EMBL/GenBank/DDBJ whole genome shotgun (WGS) entry which is preliminary data.</text>
</comment>
<feature type="signal peptide" evidence="11">
    <location>
        <begin position="1"/>
        <end position="24"/>
    </location>
</feature>
<dbReference type="InterPro" id="IPR037045">
    <property type="entry name" value="S8pro/Inhibitor_I9_sf"/>
</dbReference>
<dbReference type="PROSITE" id="PS51892">
    <property type="entry name" value="SUBTILASE"/>
    <property type="match status" value="1"/>
</dbReference>
<feature type="domain" description="Subtilisin-like protease fibronectin type-III" evidence="14">
    <location>
        <begin position="651"/>
        <end position="754"/>
    </location>
</feature>
<keyword evidence="16" id="KW-1185">Reference proteome</keyword>
<dbReference type="InterPro" id="IPR045051">
    <property type="entry name" value="SBT"/>
</dbReference>
<dbReference type="GO" id="GO:0006508">
    <property type="term" value="P:proteolysis"/>
    <property type="evidence" value="ECO:0007669"/>
    <property type="project" value="UniProtKB-KW"/>
</dbReference>
<dbReference type="InterPro" id="IPR015500">
    <property type="entry name" value="Peptidase_S8_subtilisin-rel"/>
</dbReference>
<sequence>MATPLLQIEYTLLFTIFHLTYSLAQSDTYIIHMDSSAMPKAFSDHQSWYSATLSSISEDTSKATTTTTTTTSTSSRLIYTYTCSIQGFSASLSLSELEALKKSPGYISFTKDLHVTVHTTHTPQFLGLSSVSGAWPVSNYGKDVIIGLVDTGIWPESASFNDDGITEVPSRWKGKCVTGTQFNSSSCNKKLIGARFYNKGLLANNPKLTISMNSPRDMSGHGTHTSSTAAGNFVEGASYFGYAAGTARGMAPRARIAMYKAVWRYGVYSSDVLAAVDQAIQDGVDILSLSLGLADTFLEDNPISIATFAAMEKGIFVVASAGNDGPLWGTLVNGAPWLLSVGAGTIDREFDGILTLGNGVQVSFVTLYPGNSNLSKKSLVFMDGCQSVEELKKIQNEIVVCKDNLSISDQVDNARSAGVAGAVFISNYSLLSEFYTRSSFPAAFIGLHNGQTVMDYIKNSRDPRGSLEFHKTVVGTKPAPRVDSYSSRGPFPSCPSVLKPDLLAPGSLVLASWAQTSSVAEIGSRFLFSKFNLISGTSMATPHVAGVAALLKAAHPDWGPAAIRSALMTTAESLDNTQSPIKDIGNDDLPASPLDMGAGHINPNKALDPGLIYDATVEDYIMLLCAMNYTNTQIRIITGSSHNCLKRSIHLNYPSFIAYFNSYDLASNMNVVREFQRTLTNVGGGRSSYTAKLTDMDGLKVTVVPQKLVFNQKYEKLSYKLSLEGPRLMKDLVVHGSLSWVSDDGKYVVRSPIVATSIIPESPLRA</sequence>
<comment type="subcellular location">
    <subcellularLocation>
        <location evidence="1">Secreted</location>
    </subcellularLocation>
</comment>
<evidence type="ECO:0000259" key="14">
    <source>
        <dbReference type="Pfam" id="PF17766"/>
    </source>
</evidence>
<feature type="active site" description="Charge relay system" evidence="9 10">
    <location>
        <position position="221"/>
    </location>
</feature>
<feature type="domain" description="Peptidase S8/S53" evidence="12">
    <location>
        <begin position="141"/>
        <end position="574"/>
    </location>
</feature>
<dbReference type="Pfam" id="PF00082">
    <property type="entry name" value="Peptidase_S8"/>
    <property type="match status" value="1"/>
</dbReference>
<evidence type="ECO:0000313" key="15">
    <source>
        <dbReference type="EMBL" id="KAK9284118.1"/>
    </source>
</evidence>
<dbReference type="FunFam" id="3.30.70.80:FF:000003">
    <property type="entry name" value="Subtilisin-like protease SBT1.9"/>
    <property type="match status" value="1"/>
</dbReference>
<evidence type="ECO:0000256" key="9">
    <source>
        <dbReference type="PIRSR" id="PIRSR615500-1"/>
    </source>
</evidence>
<reference evidence="15 16" key="1">
    <citation type="journal article" date="2024" name="Plant J.">
        <title>Genome sequences and population genomics reveal climatic adaptation and genomic divergence between two closely related sweetgum species.</title>
        <authorList>
            <person name="Xu W.Q."/>
            <person name="Ren C.Q."/>
            <person name="Zhang X.Y."/>
            <person name="Comes H.P."/>
            <person name="Liu X.H."/>
            <person name="Li Y.G."/>
            <person name="Kettle C.J."/>
            <person name="Jalonen R."/>
            <person name="Gaisberger H."/>
            <person name="Ma Y.Z."/>
            <person name="Qiu Y.X."/>
        </authorList>
    </citation>
    <scope>NUCLEOTIDE SEQUENCE [LARGE SCALE GENOMIC DNA]</scope>
    <source>
        <strain evidence="15">Hangzhou</strain>
    </source>
</reference>
<evidence type="ECO:0000256" key="5">
    <source>
        <dbReference type="ARBA" id="ARBA00022729"/>
    </source>
</evidence>
<dbReference type="PANTHER" id="PTHR10795">
    <property type="entry name" value="PROPROTEIN CONVERTASE SUBTILISIN/KEXIN"/>
    <property type="match status" value="1"/>
</dbReference>
<keyword evidence="8" id="KW-0325">Glycoprotein</keyword>
<dbReference type="PROSITE" id="PS00138">
    <property type="entry name" value="SUBTILASE_SER"/>
    <property type="match status" value="1"/>
</dbReference>
<dbReference type="FunFam" id="3.40.50.200:FF:000006">
    <property type="entry name" value="Subtilisin-like protease SBT1.5"/>
    <property type="match status" value="1"/>
</dbReference>
<dbReference type="EMBL" id="JBBPBK010000005">
    <property type="protein sequence ID" value="KAK9284118.1"/>
    <property type="molecule type" value="Genomic_DNA"/>
</dbReference>
<dbReference type="Gene3D" id="3.40.50.200">
    <property type="entry name" value="Peptidase S8/S53 domain"/>
    <property type="match status" value="1"/>
</dbReference>
<dbReference type="Gene3D" id="3.50.30.30">
    <property type="match status" value="1"/>
</dbReference>
<dbReference type="CDD" id="cd04852">
    <property type="entry name" value="Peptidases_S8_3"/>
    <property type="match status" value="1"/>
</dbReference>
<evidence type="ECO:0000256" key="11">
    <source>
        <dbReference type="SAM" id="SignalP"/>
    </source>
</evidence>
<dbReference type="Gene3D" id="3.30.70.80">
    <property type="entry name" value="Peptidase S8 propeptide/proteinase inhibitor I9"/>
    <property type="match status" value="1"/>
</dbReference>
<dbReference type="InterPro" id="IPR000209">
    <property type="entry name" value="Peptidase_S8/S53_dom"/>
</dbReference>
<feature type="domain" description="Inhibitor I9" evidence="13">
    <location>
        <begin position="28"/>
        <end position="118"/>
    </location>
</feature>
<dbReference type="GO" id="GO:0004252">
    <property type="term" value="F:serine-type endopeptidase activity"/>
    <property type="evidence" value="ECO:0007669"/>
    <property type="project" value="UniProtKB-UniRule"/>
</dbReference>
<dbReference type="Pfam" id="PF05922">
    <property type="entry name" value="Inhibitor_I9"/>
    <property type="match status" value="1"/>
</dbReference>
<comment type="similarity">
    <text evidence="2 10">Belongs to the peptidase S8 family.</text>
</comment>
<evidence type="ECO:0000256" key="7">
    <source>
        <dbReference type="ARBA" id="ARBA00022825"/>
    </source>
</evidence>
<evidence type="ECO:0000313" key="16">
    <source>
        <dbReference type="Proteomes" id="UP001415857"/>
    </source>
</evidence>
<evidence type="ECO:0000256" key="2">
    <source>
        <dbReference type="ARBA" id="ARBA00011073"/>
    </source>
</evidence>
<dbReference type="PRINTS" id="PR00723">
    <property type="entry name" value="SUBTILISIN"/>
</dbReference>
<evidence type="ECO:0000256" key="6">
    <source>
        <dbReference type="ARBA" id="ARBA00022801"/>
    </source>
</evidence>
<evidence type="ECO:0000256" key="1">
    <source>
        <dbReference type="ARBA" id="ARBA00004613"/>
    </source>
</evidence>
<dbReference type="InterPro" id="IPR023828">
    <property type="entry name" value="Peptidase_S8_Ser-AS"/>
</dbReference>